<evidence type="ECO:0000313" key="3">
    <source>
        <dbReference type="Proteomes" id="UP001206483"/>
    </source>
</evidence>
<protein>
    <recommendedName>
        <fullName evidence="4">Alkaline shock response membrane anchor protein AmaP</fullName>
    </recommendedName>
</protein>
<evidence type="ECO:0000313" key="2">
    <source>
        <dbReference type="EMBL" id="MCP2311535.1"/>
    </source>
</evidence>
<keyword evidence="1" id="KW-0472">Membrane</keyword>
<keyword evidence="3" id="KW-1185">Reference proteome</keyword>
<accession>A0ABT1J283</accession>
<evidence type="ECO:0000256" key="1">
    <source>
        <dbReference type="SAM" id="Phobius"/>
    </source>
</evidence>
<name>A0ABT1J283_9ACTN</name>
<feature type="transmembrane region" description="Helical" evidence="1">
    <location>
        <begin position="68"/>
        <end position="89"/>
    </location>
</feature>
<gene>
    <name evidence="2" type="ORF">FHR36_004698</name>
</gene>
<comment type="caution">
    <text evidence="2">The sequence shown here is derived from an EMBL/GenBank/DDBJ whole genome shotgun (WGS) entry which is preliminary data.</text>
</comment>
<sequence>MNSHSVLNRTLLTIAGLVLLGGGLLVLTGGLDLYRRWGLAPPAGWPLTSPHDTLLPAHDRTRWTGEDWWWPTVIAALAILIALALWWLLAQLRHRHPGRLPVGNPPVDGVGLYDGALSDALAADTARLPGVNEARTRLIGHARQPHATFDVTLDPDARPRDVHHALESTVQRARQSTGWEHLPARATLRVASHRPHRAE</sequence>
<organism evidence="2 3">
    <name type="scientific">Kitasatospora paracochleata</name>
    <dbReference type="NCBI Taxonomy" id="58354"/>
    <lineage>
        <taxon>Bacteria</taxon>
        <taxon>Bacillati</taxon>
        <taxon>Actinomycetota</taxon>
        <taxon>Actinomycetes</taxon>
        <taxon>Kitasatosporales</taxon>
        <taxon>Streptomycetaceae</taxon>
        <taxon>Kitasatospora</taxon>
    </lineage>
</organism>
<keyword evidence="1" id="KW-0812">Transmembrane</keyword>
<keyword evidence="1" id="KW-1133">Transmembrane helix</keyword>
<dbReference type="Proteomes" id="UP001206483">
    <property type="component" value="Unassembled WGS sequence"/>
</dbReference>
<evidence type="ECO:0008006" key="4">
    <source>
        <dbReference type="Google" id="ProtNLM"/>
    </source>
</evidence>
<dbReference type="EMBL" id="JAMZDX010000004">
    <property type="protein sequence ID" value="MCP2311535.1"/>
    <property type="molecule type" value="Genomic_DNA"/>
</dbReference>
<reference evidence="2 3" key="1">
    <citation type="submission" date="2022-06" db="EMBL/GenBank/DDBJ databases">
        <title>Sequencing the genomes of 1000 actinobacteria strains.</title>
        <authorList>
            <person name="Klenk H.-P."/>
        </authorList>
    </citation>
    <scope>NUCLEOTIDE SEQUENCE [LARGE SCALE GENOMIC DNA]</scope>
    <source>
        <strain evidence="2 3">DSM 41656</strain>
    </source>
</reference>
<proteinExistence type="predicted"/>
<feature type="transmembrane region" description="Helical" evidence="1">
    <location>
        <begin position="12"/>
        <end position="31"/>
    </location>
</feature>
<dbReference type="RefSeq" id="WP_253800132.1">
    <property type="nucleotide sequence ID" value="NZ_BAAAUB010000009.1"/>
</dbReference>